<name>A0AA35XUL4_METCP</name>
<protein>
    <submittedName>
        <fullName evidence="2">Uncharacterized protein</fullName>
    </submittedName>
</protein>
<dbReference type="AlphaFoldDB" id="A0AA35XUL4"/>
<evidence type="ECO:0000256" key="1">
    <source>
        <dbReference type="SAM" id="MobiDB-lite"/>
    </source>
</evidence>
<dbReference type="Proteomes" id="UP001158598">
    <property type="component" value="Chromosome"/>
</dbReference>
<evidence type="ECO:0000313" key="3">
    <source>
        <dbReference type="Proteomes" id="UP001158598"/>
    </source>
</evidence>
<accession>A0AA35XUL4</accession>
<organism evidence="2 3">
    <name type="scientific">Methylococcus capsulatus</name>
    <dbReference type="NCBI Taxonomy" id="414"/>
    <lineage>
        <taxon>Bacteria</taxon>
        <taxon>Pseudomonadati</taxon>
        <taxon>Pseudomonadota</taxon>
        <taxon>Gammaproteobacteria</taxon>
        <taxon>Methylococcales</taxon>
        <taxon>Methylococcaceae</taxon>
        <taxon>Methylococcus</taxon>
    </lineage>
</organism>
<gene>
    <name evidence="2" type="ORF">MCNOR_2861</name>
</gene>
<proteinExistence type="predicted"/>
<feature type="region of interest" description="Disordered" evidence="1">
    <location>
        <begin position="49"/>
        <end position="80"/>
    </location>
</feature>
<dbReference type="EMBL" id="OX458332">
    <property type="protein sequence ID" value="CAI8870428.1"/>
    <property type="molecule type" value="Genomic_DNA"/>
</dbReference>
<reference evidence="2" key="1">
    <citation type="submission" date="2023-03" db="EMBL/GenBank/DDBJ databases">
        <authorList>
            <person name="Pearce D."/>
        </authorList>
    </citation>
    <scope>NUCLEOTIDE SEQUENCE</scope>
    <source>
        <strain evidence="2">Mc</strain>
    </source>
</reference>
<sequence length="105" mass="11363">MARSLAWLSTLSVISEKSIATSSFMSGQPVRGMGGRRAGVGPRTLLGGIRRTVNRRRDSDPDPAAGGTERSEKTCHPWLNIPDTECQETLSLKMGDDGRTQYGRG</sequence>
<evidence type="ECO:0000313" key="2">
    <source>
        <dbReference type="EMBL" id="CAI8870428.1"/>
    </source>
</evidence>